<evidence type="ECO:0000259" key="3">
    <source>
        <dbReference type="Pfam" id="PF10551"/>
    </source>
</evidence>
<evidence type="ECO:0000313" key="4">
    <source>
        <dbReference type="Proteomes" id="UP001515500"/>
    </source>
</evidence>
<feature type="region of interest" description="Disordered" evidence="1">
    <location>
        <begin position="1"/>
        <end position="26"/>
    </location>
</feature>
<dbReference type="AlphaFoldDB" id="A0AB40CAF2"/>
<dbReference type="PANTHER" id="PTHR31973">
    <property type="entry name" value="POLYPROTEIN, PUTATIVE-RELATED"/>
    <property type="match status" value="1"/>
</dbReference>
<feature type="domain" description="MULE transposase" evidence="3">
    <location>
        <begin position="245"/>
        <end position="295"/>
    </location>
</feature>
<dbReference type="Proteomes" id="UP001515500">
    <property type="component" value="Chromosome 12"/>
</dbReference>
<gene>
    <name evidence="5" type="primary">LOC120273202</name>
</gene>
<dbReference type="RefSeq" id="XP_039135770.1">
    <property type="nucleotide sequence ID" value="XM_039279836.1"/>
</dbReference>
<feature type="compositionally biased region" description="Basic and acidic residues" evidence="1">
    <location>
        <begin position="16"/>
        <end position="26"/>
    </location>
</feature>
<keyword evidence="4" id="KW-1185">Reference proteome</keyword>
<dbReference type="Pfam" id="PF03108">
    <property type="entry name" value="DBD_Tnp_Mut"/>
    <property type="match status" value="1"/>
</dbReference>
<proteinExistence type="predicted"/>
<feature type="domain" description="Transposase MuDR plant" evidence="2">
    <location>
        <begin position="51"/>
        <end position="103"/>
    </location>
</feature>
<dbReference type="InterPro" id="IPR018289">
    <property type="entry name" value="MULE_transposase_dom"/>
</dbReference>
<organism evidence="4 5">
    <name type="scientific">Dioscorea cayennensis subsp. rotundata</name>
    <name type="common">White Guinea yam</name>
    <name type="synonym">Dioscorea rotundata</name>
    <dbReference type="NCBI Taxonomy" id="55577"/>
    <lineage>
        <taxon>Eukaryota</taxon>
        <taxon>Viridiplantae</taxon>
        <taxon>Streptophyta</taxon>
        <taxon>Embryophyta</taxon>
        <taxon>Tracheophyta</taxon>
        <taxon>Spermatophyta</taxon>
        <taxon>Magnoliopsida</taxon>
        <taxon>Liliopsida</taxon>
        <taxon>Dioscoreales</taxon>
        <taxon>Dioscoreaceae</taxon>
        <taxon>Dioscorea</taxon>
    </lineage>
</organism>
<protein>
    <submittedName>
        <fullName evidence="5">Uncharacterized protein LOC120273202</fullName>
    </submittedName>
</protein>
<dbReference type="PANTHER" id="PTHR31973:SF187">
    <property type="entry name" value="MUTATOR TRANSPOSASE MUDRA PROTEIN"/>
    <property type="match status" value="1"/>
</dbReference>
<sequence length="427" mass="49153">MGYDSDYLDSSDPGSYEDKSGESEVDDAKRYKASNNCYCPNTQLEDFYLDLRFDDLKSFKHELVQFSIRKGFAFQYVKNDGTRVREKCAAKGCKWLVFCSWCSGKKMHVLKKYIAEHSCLVGTSKNRRVTGKVIANRFFDVINGMPFIKPRHLKAMVRKELGVFISDKVCRNAKAIVLRKLKKQFKEDFLVLNSYVLELKEANPESTVTVVSKRQEGLQYPIFQRIYICLIPIREGFMAGCRNIIGLDGCFLKGLVKGMILMVVGRDGNNQMFPVAWAVVENETTESWVWFIQHLSSDLRLGDGLGWSTNKVDMLMHLDRMRGLKRGTSVVEDLLENWPIEGWCCAFFNDVLKCEVIDNNMCETFNGVILEARHKAIITMFEDIRQYCITRIVVKRENTGKWKSSCGPRICARIEKERAKSGKWQVE</sequence>
<reference evidence="5" key="1">
    <citation type="submission" date="2025-08" db="UniProtKB">
        <authorList>
            <consortium name="RefSeq"/>
        </authorList>
    </citation>
    <scope>IDENTIFICATION</scope>
</reference>
<evidence type="ECO:0000256" key="1">
    <source>
        <dbReference type="SAM" id="MobiDB-lite"/>
    </source>
</evidence>
<name>A0AB40CAF2_DIOCR</name>
<dbReference type="GeneID" id="120273202"/>
<evidence type="ECO:0000313" key="5">
    <source>
        <dbReference type="RefSeq" id="XP_039135770.1"/>
    </source>
</evidence>
<dbReference type="Pfam" id="PF10551">
    <property type="entry name" value="MULE"/>
    <property type="match status" value="1"/>
</dbReference>
<evidence type="ECO:0000259" key="2">
    <source>
        <dbReference type="Pfam" id="PF03108"/>
    </source>
</evidence>
<dbReference type="InterPro" id="IPR004332">
    <property type="entry name" value="Transposase_MuDR"/>
</dbReference>
<accession>A0AB40CAF2</accession>